<sequence length="166" mass="18762">MASLRFLARNAKVLLPKFSPFILPKGHRSLATLKIGGQTFEFGGNGRDDDLQAMVNHCEVLLVDLQHEINNKRLNPDMPGVDKKGAKVWLQNNYLYFSGEVVKEDPELGFADMDYSSKKYGGRFYLNPAFYQGDKMKAAIKNGVLRIAVPKVKLYGTFRLVDVEFE</sequence>
<dbReference type="InterPro" id="IPR044656">
    <property type="entry name" value="HSP14.7/HSP23.5/HSP23.6-like"/>
</dbReference>
<reference evidence="6 7" key="1">
    <citation type="submission" date="2013-09" db="EMBL/GenBank/DDBJ databases">
        <title>Corchorus capsularis genome sequencing.</title>
        <authorList>
            <person name="Alam M."/>
            <person name="Haque M.S."/>
            <person name="Islam M.S."/>
            <person name="Emdad E.M."/>
            <person name="Islam M.M."/>
            <person name="Ahmed B."/>
            <person name="Halim A."/>
            <person name="Hossen Q.M.M."/>
            <person name="Hossain M.Z."/>
            <person name="Ahmed R."/>
            <person name="Khan M.M."/>
            <person name="Islam R."/>
            <person name="Rashid M.M."/>
            <person name="Khan S.A."/>
            <person name="Rahman M.S."/>
            <person name="Alam M."/>
        </authorList>
    </citation>
    <scope>NUCLEOTIDE SEQUENCE [LARGE SCALE GENOMIC DNA]</scope>
    <source>
        <strain evidence="7">cv. CVL-1</strain>
        <tissue evidence="6">Whole seedling</tissue>
    </source>
</reference>
<keyword evidence="2" id="KW-0346">Stress response</keyword>
<evidence type="ECO:0000256" key="3">
    <source>
        <dbReference type="PROSITE-ProRule" id="PRU00285"/>
    </source>
</evidence>
<dbReference type="Gramene" id="OMO59656">
    <property type="protein sequence ID" value="OMO59656"/>
    <property type="gene ID" value="CCACVL1_24684"/>
</dbReference>
<dbReference type="InterPro" id="IPR002068">
    <property type="entry name" value="A-crystallin/Hsp20_dom"/>
</dbReference>
<name>A0A1R3GNM1_COCAP</name>
<dbReference type="OrthoDB" id="840363at2759"/>
<accession>A0A1R3GNM1</accession>
<dbReference type="Proteomes" id="UP000188268">
    <property type="component" value="Unassembled WGS sequence"/>
</dbReference>
<dbReference type="Gene3D" id="2.60.40.790">
    <property type="match status" value="1"/>
</dbReference>
<evidence type="ECO:0000256" key="2">
    <source>
        <dbReference type="ARBA" id="ARBA00023016"/>
    </source>
</evidence>
<dbReference type="InterPro" id="IPR008978">
    <property type="entry name" value="HSP20-like_chaperone"/>
</dbReference>
<evidence type="ECO:0000259" key="5">
    <source>
        <dbReference type="PROSITE" id="PS01031"/>
    </source>
</evidence>
<protein>
    <recommendedName>
        <fullName evidence="5">SHSP domain-containing protein</fullName>
    </recommendedName>
</protein>
<evidence type="ECO:0000256" key="4">
    <source>
        <dbReference type="RuleBase" id="RU003616"/>
    </source>
</evidence>
<evidence type="ECO:0000313" key="7">
    <source>
        <dbReference type="Proteomes" id="UP000188268"/>
    </source>
</evidence>
<evidence type="ECO:0000256" key="1">
    <source>
        <dbReference type="ARBA" id="ARBA00022946"/>
    </source>
</evidence>
<gene>
    <name evidence="6" type="ORF">CCACVL1_24684</name>
</gene>
<feature type="domain" description="SHSP" evidence="5">
    <location>
        <begin position="53"/>
        <end position="166"/>
    </location>
</feature>
<dbReference type="EMBL" id="AWWV01013888">
    <property type="protein sequence ID" value="OMO59656.1"/>
    <property type="molecule type" value="Genomic_DNA"/>
</dbReference>
<dbReference type="SUPFAM" id="SSF49764">
    <property type="entry name" value="HSP20-like chaperones"/>
    <property type="match status" value="1"/>
</dbReference>
<dbReference type="CDD" id="cd06464">
    <property type="entry name" value="ACD_sHsps-like"/>
    <property type="match status" value="1"/>
</dbReference>
<dbReference type="PANTHER" id="PTHR46991:SF11">
    <property type="entry name" value="SMALL HEAT SHOCK PROTEIN HSPF"/>
    <property type="match status" value="1"/>
</dbReference>
<dbReference type="STRING" id="210143.A0A1R3GNM1"/>
<dbReference type="Pfam" id="PF00011">
    <property type="entry name" value="HSP20"/>
    <property type="match status" value="1"/>
</dbReference>
<comment type="caution">
    <text evidence="6">The sequence shown here is derived from an EMBL/GenBank/DDBJ whole genome shotgun (WGS) entry which is preliminary data.</text>
</comment>
<organism evidence="6 7">
    <name type="scientific">Corchorus capsularis</name>
    <name type="common">Jute</name>
    <dbReference type="NCBI Taxonomy" id="210143"/>
    <lineage>
        <taxon>Eukaryota</taxon>
        <taxon>Viridiplantae</taxon>
        <taxon>Streptophyta</taxon>
        <taxon>Embryophyta</taxon>
        <taxon>Tracheophyta</taxon>
        <taxon>Spermatophyta</taxon>
        <taxon>Magnoliopsida</taxon>
        <taxon>eudicotyledons</taxon>
        <taxon>Gunneridae</taxon>
        <taxon>Pentapetalae</taxon>
        <taxon>rosids</taxon>
        <taxon>malvids</taxon>
        <taxon>Malvales</taxon>
        <taxon>Malvaceae</taxon>
        <taxon>Grewioideae</taxon>
        <taxon>Apeibeae</taxon>
        <taxon>Corchorus</taxon>
    </lineage>
</organism>
<keyword evidence="1" id="KW-0809">Transit peptide</keyword>
<evidence type="ECO:0000313" key="6">
    <source>
        <dbReference type="EMBL" id="OMO59656.1"/>
    </source>
</evidence>
<dbReference type="PANTHER" id="PTHR46991">
    <property type="entry name" value="23.5 KDA HEAT SHOCK PROTEIN, MITOCHONDRIAL"/>
    <property type="match status" value="1"/>
</dbReference>
<comment type="similarity">
    <text evidence="3 4">Belongs to the small heat shock protein (HSP20) family.</text>
</comment>
<dbReference type="AlphaFoldDB" id="A0A1R3GNM1"/>
<proteinExistence type="inferred from homology"/>
<dbReference type="PROSITE" id="PS01031">
    <property type="entry name" value="SHSP"/>
    <property type="match status" value="1"/>
</dbReference>
<keyword evidence="7" id="KW-1185">Reference proteome</keyword>